<protein>
    <submittedName>
        <fullName evidence="3">Pilus assembly protein</fullName>
    </submittedName>
</protein>
<dbReference type="Proteomes" id="UP001431010">
    <property type="component" value="Chromosome"/>
</dbReference>
<accession>A0ABY3R2U9</accession>
<sequence length="194" mass="20941">MLRGRIPGRSLSFSLRRRIAAFVADCRGVAATEFAFIVPLMLVMFFGTVEFCSGIAVDRKVTLMARTLSDLTSQSTSVSSSDFSNFFAASTGIMYPYSTTPVNATISELYVDPSTMKATVKWSSGSAQRTTGTQVGIPADLLVSGTYLIFSEVSYQYVPTVGYVMGKTGINLSDVAYTRPRQSTCVYLSPATSC</sequence>
<proteinExistence type="predicted"/>
<keyword evidence="1" id="KW-0472">Membrane</keyword>
<organism evidence="3 4">
    <name type="scientific">Bradyrhizobium ontarionense</name>
    <dbReference type="NCBI Taxonomy" id="2898149"/>
    <lineage>
        <taxon>Bacteria</taxon>
        <taxon>Pseudomonadati</taxon>
        <taxon>Pseudomonadota</taxon>
        <taxon>Alphaproteobacteria</taxon>
        <taxon>Hyphomicrobiales</taxon>
        <taxon>Nitrobacteraceae</taxon>
        <taxon>Bradyrhizobium</taxon>
    </lineage>
</organism>
<dbReference type="EMBL" id="CP088156">
    <property type="protein sequence ID" value="UFZ01543.1"/>
    <property type="molecule type" value="Genomic_DNA"/>
</dbReference>
<dbReference type="InterPro" id="IPR012495">
    <property type="entry name" value="TadE-like_dom"/>
</dbReference>
<dbReference type="Pfam" id="PF07811">
    <property type="entry name" value="TadE"/>
    <property type="match status" value="1"/>
</dbReference>
<reference evidence="3" key="1">
    <citation type="journal article" date="2024" name="Antonie Van Leeuwenhoek">
        <title>Bradyrhizobium ontarionense sp. nov., a novel bacterial symbiont isolated from Aeschynomene indica (Indian jointvetch), harbours photosynthesis, nitrogen fixation and nitrous oxide (N2O) reductase genes.</title>
        <authorList>
            <person name="Bromfield E.S.P."/>
            <person name="Cloutier S."/>
        </authorList>
    </citation>
    <scope>NUCLEOTIDE SEQUENCE</scope>
    <source>
        <strain evidence="3">A19</strain>
    </source>
</reference>
<keyword evidence="1" id="KW-1133">Transmembrane helix</keyword>
<evidence type="ECO:0000313" key="3">
    <source>
        <dbReference type="EMBL" id="UFZ01543.1"/>
    </source>
</evidence>
<keyword evidence="1" id="KW-0812">Transmembrane</keyword>
<gene>
    <name evidence="3" type="ORF">LQG66_19665</name>
</gene>
<evidence type="ECO:0000313" key="4">
    <source>
        <dbReference type="Proteomes" id="UP001431010"/>
    </source>
</evidence>
<name>A0ABY3R2U9_9BRAD</name>
<dbReference type="RefSeq" id="WP_231317338.1">
    <property type="nucleotide sequence ID" value="NZ_CP088156.1"/>
</dbReference>
<feature type="domain" description="TadE-like" evidence="2">
    <location>
        <begin position="28"/>
        <end position="66"/>
    </location>
</feature>
<feature type="transmembrane region" description="Helical" evidence="1">
    <location>
        <begin position="34"/>
        <end position="57"/>
    </location>
</feature>
<evidence type="ECO:0000259" key="2">
    <source>
        <dbReference type="Pfam" id="PF07811"/>
    </source>
</evidence>
<evidence type="ECO:0000256" key="1">
    <source>
        <dbReference type="SAM" id="Phobius"/>
    </source>
</evidence>
<keyword evidence="4" id="KW-1185">Reference proteome</keyword>